<dbReference type="GeneID" id="69518069"/>
<dbReference type="EMBL" id="AE000513">
    <property type="protein sequence ID" value="AAF11385.1"/>
    <property type="molecule type" value="Genomic_DNA"/>
</dbReference>
<evidence type="ECO:0000313" key="2">
    <source>
        <dbReference type="EMBL" id="AAF11385.1"/>
    </source>
</evidence>
<dbReference type="RefSeq" id="WP_010888463.1">
    <property type="nucleotide sequence ID" value="NC_001263.1"/>
</dbReference>
<proteinExistence type="predicted"/>
<reference evidence="2 3" key="1">
    <citation type="journal article" date="1999" name="Science">
        <title>Genome sequence of the radioresistant bacterium Deinococcus radiodurans R1.</title>
        <authorList>
            <person name="White O."/>
            <person name="Eisen J.A."/>
            <person name="Heidelberg J.F."/>
            <person name="Hickey E.K."/>
            <person name="Peterson J.D."/>
            <person name="Dodson R.J."/>
            <person name="Haft D.H."/>
            <person name="Gwinn M.L."/>
            <person name="Nelson W.C."/>
            <person name="Richardson D.L."/>
            <person name="Moffat K.S."/>
            <person name="Qin H."/>
            <person name="Jiang L."/>
            <person name="Pamphile W."/>
            <person name="Crosby M."/>
            <person name="Shen M."/>
            <person name="Vamathevan J.J."/>
            <person name="Lam P."/>
            <person name="McDonald L."/>
            <person name="Utterback T."/>
            <person name="Zalewski C."/>
            <person name="Makarova K.S."/>
            <person name="Aravind L."/>
            <person name="Daly M.J."/>
            <person name="Minton K.W."/>
            <person name="Fleischmann R.D."/>
            <person name="Ketchum K.A."/>
            <person name="Nelson K.E."/>
            <person name="Salzberg S."/>
            <person name="Smith H.O."/>
            <person name="Venter J.C."/>
            <person name="Fraser C.M."/>
        </authorList>
    </citation>
    <scope>NUCLEOTIDE SEQUENCE [LARGE SCALE GENOMIC DNA]</scope>
    <source>
        <strain evidence="3">ATCC 13939 / DSM 20539 / JCM 16871 / LMG 4051 / NBRC 15346 / NCIMB 9279 / R1 / VKM B-1422</strain>
    </source>
</reference>
<protein>
    <recommendedName>
        <fullName evidence="4">Lipoprotein</fullName>
    </recommendedName>
</protein>
<organism evidence="2 3">
    <name type="scientific">Deinococcus radiodurans (strain ATCC 13939 / DSM 20539 / JCM 16871 / CCUG 27074 / LMG 4051 / NBRC 15346 / NCIMB 9279 / VKM B-1422 / R1)</name>
    <dbReference type="NCBI Taxonomy" id="243230"/>
    <lineage>
        <taxon>Bacteria</taxon>
        <taxon>Thermotogati</taxon>
        <taxon>Deinococcota</taxon>
        <taxon>Deinococci</taxon>
        <taxon>Deinococcales</taxon>
        <taxon>Deinococcaceae</taxon>
        <taxon>Deinococcus</taxon>
    </lineage>
</organism>
<accession>Q9RTD7</accession>
<feature type="signal peptide" evidence="1">
    <location>
        <begin position="1"/>
        <end position="24"/>
    </location>
</feature>
<dbReference type="InParanoid" id="Q9RTD7"/>
<dbReference type="HOGENOM" id="CLU_867979_0_0_0"/>
<dbReference type="STRING" id="243230.DR_1828"/>
<keyword evidence="1" id="KW-0732">Signal</keyword>
<dbReference type="EnsemblBacteria" id="AAF11385">
    <property type="protein sequence ID" value="AAF11385"/>
    <property type="gene ID" value="DR_1828"/>
</dbReference>
<sequence length="320" mass="33356">MSRSSTLPALLFGALLLASCGRLPAPATPAATLSQPQVSAVLFAQALPEAPSDRLYARKLVRLPVVQKNGKRVGEVRVQLDIAKLRSGARRFSGVGQVTVTSTVLQAAEGEARVTLLNPDGSVRGSNQAGDSLRPDDFFGSDLFEVLTGSAPDPGDLGTRPYCAETQVRVTFANRVAPSSARFLAPVQAQVRVCSGQGDLGTPLPDVTVSATLTPEAGGLRPSVSLSGAPRGYSISGQFTFARNDGKCGSLLPGSENVLAPRTFERLDLTARGSLLRNAPDDLTLVPVVHLYDDDGVMVAKNLDAPFACVGGSTGDGEDE</sequence>
<dbReference type="AlphaFoldDB" id="Q9RTD7"/>
<dbReference type="PROSITE" id="PS51257">
    <property type="entry name" value="PROKAR_LIPOPROTEIN"/>
    <property type="match status" value="1"/>
</dbReference>
<feature type="chain" id="PRO_5004332287" description="Lipoprotein" evidence="1">
    <location>
        <begin position="25"/>
        <end position="320"/>
    </location>
</feature>
<evidence type="ECO:0000313" key="3">
    <source>
        <dbReference type="Proteomes" id="UP000002524"/>
    </source>
</evidence>
<evidence type="ECO:0000256" key="1">
    <source>
        <dbReference type="SAM" id="SignalP"/>
    </source>
</evidence>
<dbReference type="PIR" id="F75348">
    <property type="entry name" value="F75348"/>
</dbReference>
<dbReference type="Proteomes" id="UP000002524">
    <property type="component" value="Chromosome 1"/>
</dbReference>
<dbReference type="PATRIC" id="fig|243230.17.peg.2041"/>
<evidence type="ECO:0008006" key="4">
    <source>
        <dbReference type="Google" id="ProtNLM"/>
    </source>
</evidence>
<gene>
    <name evidence="2" type="ordered locus">DR_1828</name>
</gene>
<keyword evidence="3" id="KW-1185">Reference proteome</keyword>
<dbReference type="PaxDb" id="243230-DR_1828"/>
<name>Q9RTD7_DEIRA</name>
<dbReference type="KEGG" id="dra:DR_1828"/>